<comment type="caution">
    <text evidence="1">The sequence shown here is derived from an EMBL/GenBank/DDBJ whole genome shotgun (WGS) entry which is preliminary data.</text>
</comment>
<evidence type="ECO:0000313" key="1">
    <source>
        <dbReference type="EMBL" id="MBV2130498.1"/>
    </source>
</evidence>
<keyword evidence="2" id="KW-1185">Reference proteome</keyword>
<accession>A0ABS6MNW6</accession>
<sequence length="60" mass="6700">MFWNTPDLQPALTACQQQLDESNAALQAIRTHVAYIEFTPRWRGQPGKPVVFAGNRLSGT</sequence>
<name>A0ABS6MNW6_9GAMM</name>
<dbReference type="Proteomes" id="UP000704611">
    <property type="component" value="Unassembled WGS sequence"/>
</dbReference>
<dbReference type="EMBL" id="JAHRID010000008">
    <property type="protein sequence ID" value="MBV2130498.1"/>
    <property type="molecule type" value="Genomic_DNA"/>
</dbReference>
<proteinExistence type="predicted"/>
<gene>
    <name evidence="1" type="ORF">KQY15_15490</name>
</gene>
<reference evidence="1 2" key="1">
    <citation type="submission" date="2021-06" db="EMBL/GenBank/DDBJ databases">
        <title>Rheinheimera indica sp. nov., isolated from deep-sea sediment.</title>
        <authorList>
            <person name="Wang Z."/>
            <person name="Zhang X.-Y."/>
        </authorList>
    </citation>
    <scope>NUCLEOTIDE SEQUENCE [LARGE SCALE GENOMIC DNA]</scope>
    <source>
        <strain evidence="1 2">SM2107</strain>
    </source>
</reference>
<organism evidence="1 2">
    <name type="scientific">Arsukibacterium indicum</name>
    <dbReference type="NCBI Taxonomy" id="2848612"/>
    <lineage>
        <taxon>Bacteria</taxon>
        <taxon>Pseudomonadati</taxon>
        <taxon>Pseudomonadota</taxon>
        <taxon>Gammaproteobacteria</taxon>
        <taxon>Chromatiales</taxon>
        <taxon>Chromatiaceae</taxon>
        <taxon>Arsukibacterium</taxon>
    </lineage>
</organism>
<dbReference type="RefSeq" id="WP_217670965.1">
    <property type="nucleotide sequence ID" value="NZ_JAHRID010000008.1"/>
</dbReference>
<evidence type="ECO:0000313" key="2">
    <source>
        <dbReference type="Proteomes" id="UP000704611"/>
    </source>
</evidence>
<protein>
    <submittedName>
        <fullName evidence="1">Uncharacterized protein</fullName>
    </submittedName>
</protein>